<sequence length="212" mass="23572">MKIKRVIDISRKIETGMAVWPGDSGIKIHLNSSIRRGDPCNVSSIDMGLHTGTHIDAPLHFFDGMEDISKLDLSMFIGYVRVFELNVSECIAEDDIKDLHIEEGDAVFFKTSNSEIPLTEQFKKDYVYIGKSACEFLIGRGVKTVGIDYLSIDGYFTEDYLSHYTLLSNGIGVIEGLYLKGIKPGKYFFSCLPLNIDGADGSPARAVLLEME</sequence>
<dbReference type="InterPro" id="IPR037175">
    <property type="entry name" value="KFase_sf"/>
</dbReference>
<accession>A0A0L6JTZ1</accession>
<keyword evidence="8" id="KW-0862">Zinc</keyword>
<dbReference type="OrthoDB" id="9796085at2"/>
<keyword evidence="7 12" id="KW-0378">Hydrolase</keyword>
<comment type="caution">
    <text evidence="12">The sequence shown here is derived from an EMBL/GenBank/DDBJ whole genome shotgun (WGS) entry which is preliminary data.</text>
</comment>
<evidence type="ECO:0000256" key="9">
    <source>
        <dbReference type="ARBA" id="ARBA00023079"/>
    </source>
</evidence>
<dbReference type="InterPro" id="IPR007325">
    <property type="entry name" value="KFase/CYL"/>
</dbReference>
<evidence type="ECO:0000256" key="5">
    <source>
        <dbReference type="ARBA" id="ARBA00014889"/>
    </source>
</evidence>
<evidence type="ECO:0000256" key="10">
    <source>
        <dbReference type="ARBA" id="ARBA00048496"/>
    </source>
</evidence>
<name>A0A0L6JTZ1_9FIRM</name>
<dbReference type="PANTHER" id="PTHR31118:SF12">
    <property type="entry name" value="CYCLASE-LIKE PROTEIN 2"/>
    <property type="match status" value="1"/>
</dbReference>
<comment type="pathway">
    <text evidence="11">Amino-acid degradation; L-tryptophan degradation via kynurenine pathway; L-kynurenine from L-tryptophan: step 2/2.</text>
</comment>
<evidence type="ECO:0000256" key="8">
    <source>
        <dbReference type="ARBA" id="ARBA00022833"/>
    </source>
</evidence>
<dbReference type="GO" id="GO:0019441">
    <property type="term" value="P:L-tryptophan catabolic process to kynurenine"/>
    <property type="evidence" value="ECO:0007669"/>
    <property type="project" value="InterPro"/>
</dbReference>
<dbReference type="FunFam" id="3.50.30.50:FF:000001">
    <property type="entry name" value="Kynurenine formamidase"/>
    <property type="match status" value="1"/>
</dbReference>
<keyword evidence="9" id="KW-0823">Tryptophan catabolism</keyword>
<proteinExistence type="predicted"/>
<evidence type="ECO:0000256" key="11">
    <source>
        <dbReference type="ARBA" id="ARBA00060547"/>
    </source>
</evidence>
<dbReference type="EC" id="3.5.1.9" evidence="4"/>
<evidence type="ECO:0000313" key="13">
    <source>
        <dbReference type="Proteomes" id="UP000036923"/>
    </source>
</evidence>
<keyword evidence="6" id="KW-0479">Metal-binding</keyword>
<dbReference type="AlphaFoldDB" id="A0A0L6JTZ1"/>
<evidence type="ECO:0000256" key="2">
    <source>
        <dbReference type="ARBA" id="ARBA00002204"/>
    </source>
</evidence>
<comment type="cofactor">
    <cofactor evidence="1">
        <name>Zn(2+)</name>
        <dbReference type="ChEBI" id="CHEBI:29105"/>
    </cofactor>
</comment>
<dbReference type="eggNOG" id="COG1878">
    <property type="taxonomic scope" value="Bacteria"/>
</dbReference>
<evidence type="ECO:0000256" key="7">
    <source>
        <dbReference type="ARBA" id="ARBA00022801"/>
    </source>
</evidence>
<dbReference type="Pfam" id="PF04199">
    <property type="entry name" value="Cyclase"/>
    <property type="match status" value="1"/>
</dbReference>
<comment type="function">
    <text evidence="2">Catalyzes the hydrolysis of N-formyl-L-kynurenine to L-kynurenine, the second step in the kynurenine pathway of tryptophan degradation.</text>
</comment>
<evidence type="ECO:0000256" key="4">
    <source>
        <dbReference type="ARBA" id="ARBA00012930"/>
    </source>
</evidence>
<dbReference type="PATRIC" id="fig|398512.5.peg.4764"/>
<dbReference type="STRING" id="398512.Bccel_4547"/>
<gene>
    <name evidence="12" type="ORF">Bccel_4547</name>
</gene>
<evidence type="ECO:0000256" key="6">
    <source>
        <dbReference type="ARBA" id="ARBA00022723"/>
    </source>
</evidence>
<reference evidence="13" key="1">
    <citation type="submission" date="2015-07" db="EMBL/GenBank/DDBJ databases">
        <title>Near-Complete Genome Sequence of the Cellulolytic Bacterium Bacteroides (Pseudobacteroides) cellulosolvens ATCC 35603.</title>
        <authorList>
            <person name="Dassa B."/>
            <person name="Utturkar S.M."/>
            <person name="Klingeman D.M."/>
            <person name="Hurt R.A."/>
            <person name="Keller M."/>
            <person name="Xu J."/>
            <person name="Reddy Y.H.K."/>
            <person name="Borovok I."/>
            <person name="Grinberg I.R."/>
            <person name="Lamed R."/>
            <person name="Zhivin O."/>
            <person name="Bayer E.A."/>
            <person name="Brown S.D."/>
        </authorList>
    </citation>
    <scope>NUCLEOTIDE SEQUENCE [LARGE SCALE GENOMIC DNA]</scope>
    <source>
        <strain evidence="13">DSM 2933</strain>
    </source>
</reference>
<evidence type="ECO:0000313" key="12">
    <source>
        <dbReference type="EMBL" id="KNY29273.1"/>
    </source>
</evidence>
<dbReference type="SUPFAM" id="SSF102198">
    <property type="entry name" value="Putative cyclase"/>
    <property type="match status" value="1"/>
</dbReference>
<dbReference type="GO" id="GO:0004061">
    <property type="term" value="F:arylformamidase activity"/>
    <property type="evidence" value="ECO:0007669"/>
    <property type="project" value="UniProtKB-EC"/>
</dbReference>
<comment type="subunit">
    <text evidence="3">Homodimer.</text>
</comment>
<organism evidence="12 13">
    <name type="scientific">Pseudobacteroides cellulosolvens ATCC 35603 = DSM 2933</name>
    <dbReference type="NCBI Taxonomy" id="398512"/>
    <lineage>
        <taxon>Bacteria</taxon>
        <taxon>Bacillati</taxon>
        <taxon>Bacillota</taxon>
        <taxon>Clostridia</taxon>
        <taxon>Eubacteriales</taxon>
        <taxon>Oscillospiraceae</taxon>
        <taxon>Pseudobacteroides</taxon>
    </lineage>
</organism>
<comment type="catalytic activity">
    <reaction evidence="10">
        <text>N-formyl-L-kynurenine + H2O = L-kynurenine + formate + H(+)</text>
        <dbReference type="Rhea" id="RHEA:13009"/>
        <dbReference type="ChEBI" id="CHEBI:15377"/>
        <dbReference type="ChEBI" id="CHEBI:15378"/>
        <dbReference type="ChEBI" id="CHEBI:15740"/>
        <dbReference type="ChEBI" id="CHEBI:57959"/>
        <dbReference type="ChEBI" id="CHEBI:58629"/>
        <dbReference type="EC" id="3.5.1.9"/>
    </reaction>
</comment>
<dbReference type="GO" id="GO:0046872">
    <property type="term" value="F:metal ion binding"/>
    <property type="evidence" value="ECO:0007669"/>
    <property type="project" value="UniProtKB-KW"/>
</dbReference>
<dbReference type="PANTHER" id="PTHR31118">
    <property type="entry name" value="CYCLASE-LIKE PROTEIN 2"/>
    <property type="match status" value="1"/>
</dbReference>
<protein>
    <recommendedName>
        <fullName evidence="5">Kynurenine formamidase</fullName>
        <ecNumber evidence="4">3.5.1.9</ecNumber>
    </recommendedName>
</protein>
<dbReference type="Gene3D" id="3.50.30.50">
    <property type="entry name" value="Putative cyclase"/>
    <property type="match status" value="1"/>
</dbReference>
<evidence type="ECO:0000256" key="3">
    <source>
        <dbReference type="ARBA" id="ARBA00011738"/>
    </source>
</evidence>
<evidence type="ECO:0000256" key="1">
    <source>
        <dbReference type="ARBA" id="ARBA00001947"/>
    </source>
</evidence>
<dbReference type="RefSeq" id="WP_036935827.1">
    <property type="nucleotide sequence ID" value="NZ_JQKC01000001.1"/>
</dbReference>
<keyword evidence="13" id="KW-1185">Reference proteome</keyword>
<dbReference type="EMBL" id="LGTC01000001">
    <property type="protein sequence ID" value="KNY29273.1"/>
    <property type="molecule type" value="Genomic_DNA"/>
</dbReference>
<dbReference type="Proteomes" id="UP000036923">
    <property type="component" value="Unassembled WGS sequence"/>
</dbReference>